<dbReference type="KEGG" id="csn:Cyast_2500"/>
<proteinExistence type="predicted"/>
<keyword evidence="1 4" id="KW-0378">Hydrolase</keyword>
<reference evidence="5" key="1">
    <citation type="journal article" date="2013" name="Proc. Natl. Acad. Sci. U.S.A.">
        <title>Improving the coverage of the cyanobacterial phylum using diversity-driven genome sequencing.</title>
        <authorList>
            <person name="Shih P.M."/>
            <person name="Wu D."/>
            <person name="Latifi A."/>
            <person name="Axen S.D."/>
            <person name="Fewer D.P."/>
            <person name="Talla E."/>
            <person name="Calteau A."/>
            <person name="Cai F."/>
            <person name="Tandeau de Marsac N."/>
            <person name="Rippka R."/>
            <person name="Herdman M."/>
            <person name="Sivonen K."/>
            <person name="Coursin T."/>
            <person name="Laurent T."/>
            <person name="Goodwin L."/>
            <person name="Nolan M."/>
            <person name="Davenport K.W."/>
            <person name="Han C.S."/>
            <person name="Rubin E.M."/>
            <person name="Eisen J.A."/>
            <person name="Woyke T."/>
            <person name="Gugger M."/>
            <person name="Kerfeld C.A."/>
        </authorList>
    </citation>
    <scope>NUCLEOTIDE SEQUENCE [LARGE SCALE GENOMIC DNA]</scope>
    <source>
        <strain evidence="5">ATCC 29140 / PCC 7202</strain>
    </source>
</reference>
<dbReference type="AlphaFoldDB" id="K9YQN6"/>
<dbReference type="Proteomes" id="UP000010483">
    <property type="component" value="Chromosome"/>
</dbReference>
<feature type="domain" description="MurNAc-LAA" evidence="3">
    <location>
        <begin position="526"/>
        <end position="635"/>
    </location>
</feature>
<dbReference type="Pfam" id="PF11741">
    <property type="entry name" value="AMIN"/>
    <property type="match status" value="1"/>
</dbReference>
<name>K9YQN6_CYASC</name>
<dbReference type="HOGENOM" id="CLU_456943_0_0_3"/>
<evidence type="ECO:0000256" key="2">
    <source>
        <dbReference type="SAM" id="MobiDB-lite"/>
    </source>
</evidence>
<dbReference type="InterPro" id="IPR021731">
    <property type="entry name" value="AMIN_dom"/>
</dbReference>
<dbReference type="GO" id="GO:0008745">
    <property type="term" value="F:N-acetylmuramoyl-L-alanine amidase activity"/>
    <property type="evidence" value="ECO:0007669"/>
    <property type="project" value="UniProtKB-EC"/>
</dbReference>
<evidence type="ECO:0000259" key="3">
    <source>
        <dbReference type="SMART" id="SM00646"/>
    </source>
</evidence>
<dbReference type="BioCyc" id="CSTA292563:G1353-2500-MONOMER"/>
<evidence type="ECO:0000313" key="5">
    <source>
        <dbReference type="Proteomes" id="UP000010483"/>
    </source>
</evidence>
<dbReference type="CDD" id="cd02696">
    <property type="entry name" value="MurNAc-LAA"/>
    <property type="match status" value="1"/>
</dbReference>
<feature type="compositionally biased region" description="Low complexity" evidence="2">
    <location>
        <begin position="139"/>
        <end position="167"/>
    </location>
</feature>
<dbReference type="InterPro" id="IPR002508">
    <property type="entry name" value="MurNAc-LAA_cat"/>
</dbReference>
<accession>K9YQN6</accession>
<dbReference type="PANTHER" id="PTHR30404">
    <property type="entry name" value="N-ACETYLMURAMOYL-L-ALANINE AMIDASE"/>
    <property type="match status" value="1"/>
</dbReference>
<feature type="compositionally biased region" description="Polar residues" evidence="2">
    <location>
        <begin position="168"/>
        <end position="178"/>
    </location>
</feature>
<dbReference type="SUPFAM" id="SSF53187">
    <property type="entry name" value="Zn-dependent exopeptidases"/>
    <property type="match status" value="1"/>
</dbReference>
<sequence>MKFYSFILSCLTFIFLTTPAFAGRLISWRFEANQNRLVFTTDQSVQPTAQLISNPTRLVIDLPGTNLGRGTVNENLGGLITNLRIGQFDTNTTRVVVEIAQGYTIDPQRVRIQGISPTQWSVEIPQPERIPNPPPTPPSNNNTPSSSSSTNNTPTVANNNNNSSSSSRRSPLQISSSGILMGIDGGSSNTIRYSRSRDRRQIEFELQGVTLSNELINSWDVNEYGVSTIEVSQRNNSALVRMNVNPDSPDWQASFSRMGGLVLWPQGGMGRVESLSSNSGAKSVNAPITVAQANTGGSSRVTANQGRTLIESINFNGNDLVIRANQSLRGTGSWSQQDNTYQIRINNADLSPNFRNPELSSNSPLSRLRIWQPDSNTVILLVQPSPGMRIGRLNQPNDRSISLSLLGGRTATNVPTNNSTANNNDPTNNTAAIPVNPPSSTNINVTPPPANTTPPSNNRPNQSRPLVIIDPGHGGRDPGAIGIGGLQEKDVILPISQEVARILEQQGIQVRLTRNNDTFVSLEGRTNMANSLNADLFVSIHANAISMSRPDVNGLETYYFQTGRNLAATIHRNILQRLNIRDRNVRQARFYVLRNARMPSVLVETGFVTGREDAPRLRDPNFQRQMAQAIAAGIIEYVRTNRL</sequence>
<organism evidence="4 5">
    <name type="scientific">Cyanobacterium stanieri (strain ATCC 29140 / PCC 7202)</name>
    <dbReference type="NCBI Taxonomy" id="292563"/>
    <lineage>
        <taxon>Bacteria</taxon>
        <taxon>Bacillati</taxon>
        <taxon>Cyanobacteriota</taxon>
        <taxon>Cyanophyceae</taxon>
        <taxon>Oscillatoriophycideae</taxon>
        <taxon>Chroococcales</taxon>
        <taxon>Geminocystaceae</taxon>
        <taxon>Cyanobacterium</taxon>
    </lineage>
</organism>
<gene>
    <name evidence="4" type="ordered locus">Cyast_2500</name>
</gene>
<dbReference type="eggNOG" id="COG0860">
    <property type="taxonomic scope" value="Bacteria"/>
</dbReference>
<dbReference type="Gene3D" id="2.60.40.3500">
    <property type="match status" value="1"/>
</dbReference>
<feature type="compositionally biased region" description="Low complexity" evidence="2">
    <location>
        <begin position="410"/>
        <end position="432"/>
    </location>
</feature>
<dbReference type="EMBL" id="CP003940">
    <property type="protein sequence ID" value="AFZ48443.1"/>
    <property type="molecule type" value="Genomic_DNA"/>
</dbReference>
<dbReference type="EC" id="3.5.1.28" evidence="4"/>
<dbReference type="Gene3D" id="3.40.630.40">
    <property type="entry name" value="Zn-dependent exopeptidases"/>
    <property type="match status" value="1"/>
</dbReference>
<dbReference type="STRING" id="292563.Cyast_2500"/>
<feature type="compositionally biased region" description="Pro residues" evidence="2">
    <location>
        <begin position="128"/>
        <end position="138"/>
    </location>
</feature>
<dbReference type="GO" id="GO:0009253">
    <property type="term" value="P:peptidoglycan catabolic process"/>
    <property type="evidence" value="ECO:0007669"/>
    <property type="project" value="InterPro"/>
</dbReference>
<keyword evidence="5" id="KW-1185">Reference proteome</keyword>
<dbReference type="SMART" id="SM00646">
    <property type="entry name" value="Ami_3"/>
    <property type="match status" value="1"/>
</dbReference>
<dbReference type="Pfam" id="PF01520">
    <property type="entry name" value="Amidase_3"/>
    <property type="match status" value="1"/>
</dbReference>
<dbReference type="GO" id="GO:0030288">
    <property type="term" value="C:outer membrane-bounded periplasmic space"/>
    <property type="evidence" value="ECO:0007669"/>
    <property type="project" value="TreeGrafter"/>
</dbReference>
<dbReference type="InterPro" id="IPR050695">
    <property type="entry name" value="N-acetylmuramoyl_amidase_3"/>
</dbReference>
<dbReference type="PATRIC" id="fig|292563.3.peg.2614"/>
<protein>
    <submittedName>
        <fullName evidence="4">N-acetylmuramoyl-L-alanine amidase</fullName>
        <ecNumber evidence="4">3.5.1.28</ecNumber>
    </submittedName>
</protein>
<evidence type="ECO:0000313" key="4">
    <source>
        <dbReference type="EMBL" id="AFZ48443.1"/>
    </source>
</evidence>
<feature type="region of interest" description="Disordered" evidence="2">
    <location>
        <begin position="116"/>
        <end position="188"/>
    </location>
</feature>
<dbReference type="PANTHER" id="PTHR30404:SF0">
    <property type="entry name" value="N-ACETYLMURAMOYL-L-ALANINE AMIDASE AMIC"/>
    <property type="match status" value="1"/>
</dbReference>
<feature type="region of interest" description="Disordered" evidence="2">
    <location>
        <begin position="409"/>
        <end position="464"/>
    </location>
</feature>
<evidence type="ECO:0000256" key="1">
    <source>
        <dbReference type="ARBA" id="ARBA00022801"/>
    </source>
</evidence>